<reference evidence="17 18" key="2">
    <citation type="journal article" date="2010" name="Stand. Genomic Sci.">
        <title>Complete genome sequence of Syntrophothermus lipocalidus type strain (TGB-C1).</title>
        <authorList>
            <person name="Djao O.D."/>
            <person name="Zhang X."/>
            <person name="Lucas S."/>
            <person name="Lapidus A."/>
            <person name="Del Rio T.G."/>
            <person name="Nolan M."/>
            <person name="Tice H."/>
            <person name="Cheng J.F."/>
            <person name="Han C."/>
            <person name="Tapia R."/>
            <person name="Goodwin L."/>
            <person name="Pitluck S."/>
            <person name="Liolios K."/>
            <person name="Ivanova N."/>
            <person name="Mavromatis K."/>
            <person name="Mikhailova N."/>
            <person name="Ovchinnikova G."/>
            <person name="Pati A."/>
            <person name="Brambilla E."/>
            <person name="Chen A."/>
            <person name="Palaniappan K."/>
            <person name="Land M."/>
            <person name="Hauser L."/>
            <person name="Chang Y.J."/>
            <person name="Jeffries C.D."/>
            <person name="Rohde M."/>
            <person name="Sikorski J."/>
            <person name="Spring S."/>
            <person name="Goker M."/>
            <person name="Detter J.C."/>
            <person name="Woyke T."/>
            <person name="Bristow J."/>
            <person name="Eisen J.A."/>
            <person name="Markowitz V."/>
            <person name="Hugenholtz P."/>
            <person name="Kyrpides N.C."/>
            <person name="Klenk H.P."/>
        </authorList>
    </citation>
    <scope>NUCLEOTIDE SEQUENCE [LARGE SCALE GENOMIC DNA]</scope>
    <source>
        <strain evidence="18">DSM 12680 / TGB-C1</strain>
    </source>
</reference>
<dbReference type="AlphaFoldDB" id="D7CM56"/>
<evidence type="ECO:0000256" key="15">
    <source>
        <dbReference type="RuleBase" id="RU004016"/>
    </source>
</evidence>
<sequence length="401" mass="44623">MLQFPKSSETRLQKRGLNRKMTCHGRKSVIGFLVLALTFALLFILSPGKAEAAPYVTSQAYCLVDLTTGQVLGGKNVMQPRPVASTTKVMTAILALEYAGLKEVAVVSPKAARTESGMGLRPQDKMTIEDLLKAALLESANDASVVLAEHVAGSEDMFAYLMNKKAWAIGAYHTHFENASGLPDKEHLSTCYDLAVITRYALRNQVFEKLVATRQAVIKQPGYPGGRKIYNTNKLLGSYEGAFGVKTGTTDAAGKCLIGAAQRGNRKLVAVVLRSWDRYADCQRLLDWGFTSFTREKVVDKSNMFKVLRVNKGTRIEVTVYPDRDVYLWLSQDKMGLEKVVDVDYQPTAPLKTGQKIGELEIRYLGTTVERVKLVTRCTVGREPEGLMRLFYRLYLRLMET</sequence>
<dbReference type="SMART" id="SM00936">
    <property type="entry name" value="PBP5_C"/>
    <property type="match status" value="1"/>
</dbReference>
<dbReference type="eggNOG" id="COG1686">
    <property type="taxonomic scope" value="Bacteria"/>
</dbReference>
<dbReference type="Pfam" id="PF07943">
    <property type="entry name" value="PBP5_C"/>
    <property type="match status" value="1"/>
</dbReference>
<dbReference type="Pfam" id="PF00768">
    <property type="entry name" value="Peptidase_S11"/>
    <property type="match status" value="1"/>
</dbReference>
<dbReference type="InterPro" id="IPR018044">
    <property type="entry name" value="Peptidase_S11"/>
</dbReference>
<gene>
    <name evidence="17" type="ordered locus">Slip_1012</name>
</gene>
<evidence type="ECO:0000256" key="3">
    <source>
        <dbReference type="ARBA" id="ARBA00007164"/>
    </source>
</evidence>
<accession>D7CM56</accession>
<evidence type="ECO:0000256" key="2">
    <source>
        <dbReference type="ARBA" id="ARBA00004752"/>
    </source>
</evidence>
<dbReference type="InterPro" id="IPR012338">
    <property type="entry name" value="Beta-lactam/transpept-like"/>
</dbReference>
<dbReference type="InterPro" id="IPR001967">
    <property type="entry name" value="Peptidase_S11_N"/>
</dbReference>
<keyword evidence="10" id="KW-0573">Peptidoglycan synthesis</keyword>
<keyword evidence="11" id="KW-0961">Cell wall biogenesis/degradation</keyword>
<evidence type="ECO:0000256" key="9">
    <source>
        <dbReference type="ARBA" id="ARBA00022960"/>
    </source>
</evidence>
<keyword evidence="18" id="KW-1185">Reference proteome</keyword>
<comment type="catalytic activity">
    <reaction evidence="12">
        <text>Preferential cleavage: (Ac)2-L-Lys-D-Ala-|-D-Ala. Also transpeptidation of peptidyl-alanyl moieties that are N-acyl substituents of D-alanine.</text>
        <dbReference type="EC" id="3.4.16.4"/>
    </reaction>
</comment>
<dbReference type="InterPro" id="IPR012907">
    <property type="entry name" value="Peptidase_S11_C"/>
</dbReference>
<keyword evidence="6" id="KW-0645">Protease</keyword>
<dbReference type="PANTHER" id="PTHR21581:SF33">
    <property type="entry name" value="D-ALANYL-D-ALANINE CARBOXYPEPTIDASE DACB"/>
    <property type="match status" value="1"/>
</dbReference>
<evidence type="ECO:0000259" key="16">
    <source>
        <dbReference type="SMART" id="SM00936"/>
    </source>
</evidence>
<evidence type="ECO:0000313" key="18">
    <source>
        <dbReference type="Proteomes" id="UP000000378"/>
    </source>
</evidence>
<keyword evidence="8 17" id="KW-0378">Hydrolase</keyword>
<evidence type="ECO:0000256" key="13">
    <source>
        <dbReference type="PIRSR" id="PIRSR618044-1"/>
    </source>
</evidence>
<evidence type="ECO:0000256" key="14">
    <source>
        <dbReference type="PIRSR" id="PIRSR618044-2"/>
    </source>
</evidence>
<dbReference type="STRING" id="643648.Slip_1012"/>
<feature type="binding site" evidence="14">
    <location>
        <position position="246"/>
    </location>
    <ligand>
        <name>substrate</name>
    </ligand>
</feature>
<dbReference type="MEROPS" id="S11.004"/>
<dbReference type="GO" id="GO:0071555">
    <property type="term" value="P:cell wall organization"/>
    <property type="evidence" value="ECO:0007669"/>
    <property type="project" value="UniProtKB-KW"/>
</dbReference>
<dbReference type="PANTHER" id="PTHR21581">
    <property type="entry name" value="D-ALANYL-D-ALANINE CARBOXYPEPTIDASE"/>
    <property type="match status" value="1"/>
</dbReference>
<protein>
    <recommendedName>
        <fullName evidence="4">serine-type D-Ala-D-Ala carboxypeptidase</fullName>
        <ecNumber evidence="4">3.4.16.4</ecNumber>
    </recommendedName>
</protein>
<evidence type="ECO:0000256" key="11">
    <source>
        <dbReference type="ARBA" id="ARBA00023316"/>
    </source>
</evidence>
<dbReference type="HOGENOM" id="CLU_027070_7_3_9"/>
<comment type="function">
    <text evidence="1">Removes C-terminal D-alanyl residues from sugar-peptide cell wall precursors.</text>
</comment>
<dbReference type="GO" id="GO:0009002">
    <property type="term" value="F:serine-type D-Ala-D-Ala carboxypeptidase activity"/>
    <property type="evidence" value="ECO:0007669"/>
    <property type="project" value="UniProtKB-EC"/>
</dbReference>
<dbReference type="UniPathway" id="UPA00219"/>
<evidence type="ECO:0000256" key="5">
    <source>
        <dbReference type="ARBA" id="ARBA00022645"/>
    </source>
</evidence>
<evidence type="ECO:0000256" key="4">
    <source>
        <dbReference type="ARBA" id="ARBA00012448"/>
    </source>
</evidence>
<organism evidence="17 18">
    <name type="scientific">Syntrophothermus lipocalidus (strain DSM 12680 / TGB-C1)</name>
    <dbReference type="NCBI Taxonomy" id="643648"/>
    <lineage>
        <taxon>Bacteria</taxon>
        <taxon>Bacillati</taxon>
        <taxon>Bacillota</taxon>
        <taxon>Clostridia</taxon>
        <taxon>Eubacteriales</taxon>
        <taxon>Syntrophomonadaceae</taxon>
        <taxon>Syntrophothermus</taxon>
    </lineage>
</organism>
<dbReference type="GO" id="GO:0006508">
    <property type="term" value="P:proteolysis"/>
    <property type="evidence" value="ECO:0007669"/>
    <property type="project" value="UniProtKB-KW"/>
</dbReference>
<dbReference type="RefSeq" id="WP_013175193.1">
    <property type="nucleotide sequence ID" value="NC_014220.1"/>
</dbReference>
<dbReference type="KEGG" id="slp:Slip_1012"/>
<dbReference type="OrthoDB" id="9791132at2"/>
<comment type="pathway">
    <text evidence="2">Cell wall biogenesis; peptidoglycan biosynthesis.</text>
</comment>
<evidence type="ECO:0000256" key="6">
    <source>
        <dbReference type="ARBA" id="ARBA00022670"/>
    </source>
</evidence>
<feature type="active site" description="Proton acceptor" evidence="13">
    <location>
        <position position="88"/>
    </location>
</feature>
<dbReference type="Gene3D" id="2.60.410.10">
    <property type="entry name" value="D-Ala-D-Ala carboxypeptidase, C-terminal domain"/>
    <property type="match status" value="1"/>
</dbReference>
<evidence type="ECO:0000256" key="10">
    <source>
        <dbReference type="ARBA" id="ARBA00022984"/>
    </source>
</evidence>
<evidence type="ECO:0000256" key="12">
    <source>
        <dbReference type="ARBA" id="ARBA00034000"/>
    </source>
</evidence>
<evidence type="ECO:0000313" key="17">
    <source>
        <dbReference type="EMBL" id="ADI01791.1"/>
    </source>
</evidence>
<dbReference type="EC" id="3.4.16.4" evidence="4"/>
<evidence type="ECO:0000256" key="8">
    <source>
        <dbReference type="ARBA" id="ARBA00022801"/>
    </source>
</evidence>
<dbReference type="Proteomes" id="UP000000378">
    <property type="component" value="Chromosome"/>
</dbReference>
<keyword evidence="9" id="KW-0133">Cell shape</keyword>
<dbReference type="InterPro" id="IPR015956">
    <property type="entry name" value="Peniciliin-bd_prot_C_sf"/>
</dbReference>
<dbReference type="Gene3D" id="3.40.710.10">
    <property type="entry name" value="DD-peptidase/beta-lactamase superfamily"/>
    <property type="match status" value="1"/>
</dbReference>
<dbReference type="GO" id="GO:0009252">
    <property type="term" value="P:peptidoglycan biosynthetic process"/>
    <property type="evidence" value="ECO:0007669"/>
    <property type="project" value="UniProtKB-UniPathway"/>
</dbReference>
<dbReference type="SUPFAM" id="SSF56601">
    <property type="entry name" value="beta-lactamase/transpeptidase-like"/>
    <property type="match status" value="1"/>
</dbReference>
<keyword evidence="7" id="KW-0732">Signal</keyword>
<feature type="active site" description="Acyl-ester intermediate" evidence="13">
    <location>
        <position position="85"/>
    </location>
</feature>
<evidence type="ECO:0000256" key="1">
    <source>
        <dbReference type="ARBA" id="ARBA00003217"/>
    </source>
</evidence>
<evidence type="ECO:0000256" key="7">
    <source>
        <dbReference type="ARBA" id="ARBA00022729"/>
    </source>
</evidence>
<reference evidence="18" key="1">
    <citation type="journal article" date="2010" name="Stand. Genomic Sci.">
        <title>Complete genome sequence of Syntrophothermus lipocalidus type strain (TGB-C1T).</title>
        <authorList>
            <consortium name="US DOE Joint Genome Institute (JGI-PGF)"/>
            <person name="Djao O."/>
            <person name="Zhang X."/>
            <person name="Lucas S."/>
            <person name="Lapidus A."/>
            <person name="Glavina Del Rio T."/>
            <person name="Nolan M."/>
            <person name="Tice H."/>
            <person name="Cheng J."/>
            <person name="Han C."/>
            <person name="Tapia R."/>
            <person name="Goodwin L."/>
            <person name="Pitluck S."/>
            <person name="Liolios K."/>
            <person name="Ivanova N."/>
            <person name="Mavromatis K."/>
            <person name="Mikhailova N."/>
            <person name="Ovchinnikova G."/>
            <person name="Pati A."/>
            <person name="Brambilla E."/>
            <person name="Chen A."/>
            <person name="Palaniappan K."/>
            <person name="Land M."/>
            <person name="Hauser L."/>
            <person name="Chang Y."/>
            <person name="Jeffries C."/>
            <person name="Rohde M."/>
            <person name="Sikorski J."/>
            <person name="Spring S."/>
            <person name="Goker M."/>
            <person name="Detter J."/>
            <person name="Woyke T."/>
            <person name="Bristow J."/>
            <person name="Eisen J."/>
            <person name="Markowitz V."/>
            <person name="Hugenholtz P."/>
            <person name="Kyrpides N."/>
            <person name="Klenk H."/>
        </authorList>
    </citation>
    <scope>NUCLEOTIDE SEQUENCE [LARGE SCALE GENOMIC DNA]</scope>
    <source>
        <strain evidence="18">DSM 12680 / TGB-C1</strain>
    </source>
</reference>
<keyword evidence="5 17" id="KW-0121">Carboxypeptidase</keyword>
<dbReference type="InterPro" id="IPR037167">
    <property type="entry name" value="Peptidase_S11_C_sf"/>
</dbReference>
<feature type="domain" description="Peptidase S11 D-Ala-D-Ala carboxypeptidase A C-terminal" evidence="16">
    <location>
        <begin position="293"/>
        <end position="382"/>
    </location>
</feature>
<dbReference type="EMBL" id="CP002048">
    <property type="protein sequence ID" value="ADI01791.1"/>
    <property type="molecule type" value="Genomic_DNA"/>
</dbReference>
<dbReference type="SUPFAM" id="SSF69189">
    <property type="entry name" value="Penicillin-binding protein associated domain"/>
    <property type="match status" value="1"/>
</dbReference>
<dbReference type="PRINTS" id="PR00725">
    <property type="entry name" value="DADACBPTASE1"/>
</dbReference>
<comment type="similarity">
    <text evidence="3 15">Belongs to the peptidase S11 family.</text>
</comment>
<dbReference type="GO" id="GO:0008360">
    <property type="term" value="P:regulation of cell shape"/>
    <property type="evidence" value="ECO:0007669"/>
    <property type="project" value="UniProtKB-KW"/>
</dbReference>
<feature type="active site" evidence="13">
    <location>
        <position position="139"/>
    </location>
</feature>
<name>D7CM56_SYNLT</name>
<proteinExistence type="inferred from homology"/>